<dbReference type="Gene3D" id="3.20.20.80">
    <property type="entry name" value="Glycosidases"/>
    <property type="match status" value="1"/>
</dbReference>
<keyword evidence="2" id="KW-0378">Hydrolase</keyword>
<dbReference type="Proteomes" id="UP000054078">
    <property type="component" value="Unassembled WGS sequence"/>
</dbReference>
<dbReference type="InterPro" id="IPR017853">
    <property type="entry name" value="GH"/>
</dbReference>
<keyword evidence="6" id="KW-1185">Reference proteome</keyword>
<dbReference type="InterPro" id="IPR045857">
    <property type="entry name" value="O16G_dom_2"/>
</dbReference>
<dbReference type="GO" id="GO:0004556">
    <property type="term" value="F:alpha-amylase activity"/>
    <property type="evidence" value="ECO:0007669"/>
    <property type="project" value="TreeGrafter"/>
</dbReference>
<comment type="caution">
    <text evidence="5">The sequence shown here is derived from an EMBL/GenBank/DDBJ whole genome shotgun (WGS) entry which is preliminary data.</text>
</comment>
<dbReference type="PANTHER" id="PTHR10357:SF179">
    <property type="entry name" value="NEUTRAL AND BASIC AMINO ACID TRANSPORT PROTEIN RBAT"/>
    <property type="match status" value="1"/>
</dbReference>
<evidence type="ECO:0000313" key="6">
    <source>
        <dbReference type="Proteomes" id="UP000054078"/>
    </source>
</evidence>
<organism evidence="5 6">
    <name type="scientific">Tractidigestivibacter scatoligenes</name>
    <name type="common">Olsenella scatoligenes</name>
    <dbReference type="NCBI Taxonomy" id="1299998"/>
    <lineage>
        <taxon>Bacteria</taxon>
        <taxon>Bacillati</taxon>
        <taxon>Actinomycetota</taxon>
        <taxon>Coriobacteriia</taxon>
        <taxon>Coriobacteriales</taxon>
        <taxon>Atopobiaceae</taxon>
        <taxon>Tractidigestivibacter</taxon>
    </lineage>
</organism>
<evidence type="ECO:0000259" key="4">
    <source>
        <dbReference type="SMART" id="SM00642"/>
    </source>
</evidence>
<evidence type="ECO:0000313" key="5">
    <source>
        <dbReference type="EMBL" id="KUH58245.1"/>
    </source>
</evidence>
<dbReference type="RefSeq" id="WP_059055303.1">
    <property type="nucleotide sequence ID" value="NZ_LOJF01000010.1"/>
</dbReference>
<dbReference type="OrthoDB" id="9043248at2"/>
<dbReference type="PANTHER" id="PTHR10357">
    <property type="entry name" value="ALPHA-AMYLASE FAMILY MEMBER"/>
    <property type="match status" value="1"/>
</dbReference>
<dbReference type="Gene3D" id="2.60.40.1180">
    <property type="entry name" value="Golgi alpha-mannosidase II"/>
    <property type="match status" value="1"/>
</dbReference>
<evidence type="ECO:0000256" key="3">
    <source>
        <dbReference type="ARBA" id="ARBA00023295"/>
    </source>
</evidence>
<dbReference type="CDD" id="cd11333">
    <property type="entry name" value="AmyAc_SI_OligoGlu_DGase"/>
    <property type="match status" value="1"/>
</dbReference>
<name>A0A100YV43_TRASO</name>
<keyword evidence="3" id="KW-0326">Glycosidase</keyword>
<dbReference type="SMART" id="SM00642">
    <property type="entry name" value="Aamy"/>
    <property type="match status" value="1"/>
</dbReference>
<reference evidence="5 6" key="1">
    <citation type="submission" date="2015-12" db="EMBL/GenBank/DDBJ databases">
        <title>Draft Genome Sequence of Olsenella scatoligenes SK9K4T; a Producer of 3-Methylindole- (skatole) and 4-Methylphenol- (p-cresol) Isolated from Pig Feces.</title>
        <authorList>
            <person name="Li X."/>
            <person name="Borg B."/>
            <person name="Canibe N."/>
        </authorList>
    </citation>
    <scope>NUCLEOTIDE SEQUENCE [LARGE SCALE GENOMIC DNA]</scope>
    <source>
        <strain evidence="5 6">SK9K4</strain>
    </source>
</reference>
<dbReference type="Pfam" id="PF00128">
    <property type="entry name" value="Alpha-amylase"/>
    <property type="match status" value="1"/>
</dbReference>
<dbReference type="FunFam" id="3.90.400.10:FF:000002">
    <property type="entry name" value="Sucrose isomerase"/>
    <property type="match status" value="1"/>
</dbReference>
<sequence length="562" mass="64630">MAGDEWYKDVVFYQIWPRSFADGDGDGIGDLYGVYEKLTYIKSLGVGGIWFSPLYVSPNADYGYDIADYRHISPDYGDEKIFRRVLKRAHELGLKVIMDLVINHTSIEHEWFQKGIDPASPYHDYYIWRDPVSVGGVPNNWQSMFGGSAWTYCEQNGQYYLHLFSEGQPDLNMDNPRVRDEVKDVMRYWLDMGVDGFREDVITLISKAEGLPNDHAPLSLPKGKQYYDCGPHLADYLGEFRHDVLVQHDCFVVGEAPFVDVEKARMLTGGPRESRLLDMVFSFEHMEADCLFTEYIPLPFSPRRFMGALSRWQEGLHGVGWNALYLENHDHPRVISRYGSERYRRESGSMLACAYLFLEGTPFIYQGQEIGMTNILLPSIEDYPDCIAQANYRSYVEKMGEEKALARVRRATRDNARTPMQWDATENAGFSTHKPWFAVNPNYRQVNVAVQGNDENSLLNFYRRAIKLRTQSAAVRWGEYHEFLRASGSVYAYSREFAGNDEHEAETLLVICCFGKGGHRVGIPGKFRERKREVLLANYPVEDANADSFVARPYEARVYKVL</sequence>
<evidence type="ECO:0000256" key="2">
    <source>
        <dbReference type="ARBA" id="ARBA00022801"/>
    </source>
</evidence>
<dbReference type="EMBL" id="LOJF01000010">
    <property type="protein sequence ID" value="KUH58245.1"/>
    <property type="molecule type" value="Genomic_DNA"/>
</dbReference>
<proteinExistence type="inferred from homology"/>
<gene>
    <name evidence="5" type="ORF">AUL39_08550</name>
</gene>
<dbReference type="InterPro" id="IPR013780">
    <property type="entry name" value="Glyco_hydro_b"/>
</dbReference>
<dbReference type="GO" id="GO:0009313">
    <property type="term" value="P:oligosaccharide catabolic process"/>
    <property type="evidence" value="ECO:0007669"/>
    <property type="project" value="TreeGrafter"/>
</dbReference>
<evidence type="ECO:0000256" key="1">
    <source>
        <dbReference type="ARBA" id="ARBA00008061"/>
    </source>
</evidence>
<dbReference type="Gene3D" id="3.90.400.10">
    <property type="entry name" value="Oligo-1,6-glucosidase, Domain 2"/>
    <property type="match status" value="1"/>
</dbReference>
<dbReference type="FunFam" id="3.20.20.80:FF:000064">
    <property type="entry name" value="Oligo-1,6-glucosidase"/>
    <property type="match status" value="1"/>
</dbReference>
<accession>A0A100YV43</accession>
<protein>
    <recommendedName>
        <fullName evidence="4">Glycosyl hydrolase family 13 catalytic domain-containing protein</fullName>
    </recommendedName>
</protein>
<dbReference type="InterPro" id="IPR006047">
    <property type="entry name" value="GH13_cat_dom"/>
</dbReference>
<dbReference type="AlphaFoldDB" id="A0A100YV43"/>
<dbReference type="SUPFAM" id="SSF51011">
    <property type="entry name" value="Glycosyl hydrolase domain"/>
    <property type="match status" value="1"/>
</dbReference>
<feature type="domain" description="Glycosyl hydrolase family 13 catalytic" evidence="4">
    <location>
        <begin position="14"/>
        <end position="417"/>
    </location>
</feature>
<dbReference type="STRING" id="1299998.AUL39_08550"/>
<comment type="similarity">
    <text evidence="1">Belongs to the glycosyl hydrolase 13 family.</text>
</comment>
<dbReference type="SUPFAM" id="SSF51445">
    <property type="entry name" value="(Trans)glycosidases"/>
    <property type="match status" value="1"/>
</dbReference>